<comment type="caution">
    <text evidence="14">The sequence shown here is derived from an EMBL/GenBank/DDBJ whole genome shotgun (WGS) entry which is preliminary data.</text>
</comment>
<dbReference type="CDD" id="cd00051">
    <property type="entry name" value="EFh"/>
    <property type="match status" value="1"/>
</dbReference>
<dbReference type="SUPFAM" id="SSF47473">
    <property type="entry name" value="EF-hand"/>
    <property type="match status" value="1"/>
</dbReference>
<evidence type="ECO:0000313" key="15">
    <source>
        <dbReference type="Proteomes" id="UP000794436"/>
    </source>
</evidence>
<evidence type="ECO:0000256" key="11">
    <source>
        <dbReference type="ARBA" id="ARBA00037801"/>
    </source>
</evidence>
<organism evidence="14 15">
    <name type="scientific">Pythium oligandrum</name>
    <name type="common">Mycoparasitic fungus</name>
    <dbReference type="NCBI Taxonomy" id="41045"/>
    <lineage>
        <taxon>Eukaryota</taxon>
        <taxon>Sar</taxon>
        <taxon>Stramenopiles</taxon>
        <taxon>Oomycota</taxon>
        <taxon>Peronosporomycetes</taxon>
        <taxon>Pythiales</taxon>
        <taxon>Pythiaceae</taxon>
        <taxon>Pythium</taxon>
    </lineage>
</organism>
<evidence type="ECO:0000256" key="5">
    <source>
        <dbReference type="ARBA" id="ARBA00022692"/>
    </source>
</evidence>
<dbReference type="PANTHER" id="PTHR46311:SF5">
    <property type="entry name" value="EF-HAND DOMAIN-CONTAINING PROTEIN"/>
    <property type="match status" value="1"/>
</dbReference>
<dbReference type="InterPro" id="IPR011992">
    <property type="entry name" value="EF-hand-dom_pair"/>
</dbReference>
<sequence length="267" mass="30897">MPTGDAASKSHNKAVVSQEWWRTEPNPTTNHVTAKERYQEALDDVRRLDQNRWLGKRAKKRRFEFSAEQKRMLRQWFNALDADGSGKISVEELEDPMLSIGIVSDRNEIKEIVSRLDKDANGLIDFREFVDFLTPHARHSKDVLGKHEQMFMLLTKKMEHQSAGFLEINTQLSMERRRFILDAITHRSAQALMEDIAQLKVPTAAELRGSPKDRQNLRHQRSMARKIKLEALATQHEVEMRFQALQDVLTRNSQLSVSSTSDVQHVK</sequence>
<evidence type="ECO:0000256" key="9">
    <source>
        <dbReference type="ARBA" id="ARBA00023034"/>
    </source>
</evidence>
<evidence type="ECO:0000256" key="1">
    <source>
        <dbReference type="ARBA" id="ARBA00004521"/>
    </source>
</evidence>
<keyword evidence="7" id="KW-0106">Calcium</keyword>
<keyword evidence="9" id="KW-0333">Golgi apparatus</keyword>
<evidence type="ECO:0000256" key="6">
    <source>
        <dbReference type="ARBA" id="ARBA00022737"/>
    </source>
</evidence>
<gene>
    <name evidence="14" type="ORF">Poli38472_004582</name>
</gene>
<evidence type="ECO:0000313" key="14">
    <source>
        <dbReference type="EMBL" id="TMW59513.1"/>
    </source>
</evidence>
<dbReference type="GO" id="GO:0005509">
    <property type="term" value="F:calcium ion binding"/>
    <property type="evidence" value="ECO:0007669"/>
    <property type="project" value="InterPro"/>
</dbReference>
<evidence type="ECO:0000256" key="4">
    <source>
        <dbReference type="ARBA" id="ARBA00022490"/>
    </source>
</evidence>
<evidence type="ECO:0000259" key="13">
    <source>
        <dbReference type="PROSITE" id="PS50222"/>
    </source>
</evidence>
<dbReference type="PROSITE" id="PS00303">
    <property type="entry name" value="S100_CABP"/>
    <property type="match status" value="1"/>
</dbReference>
<dbReference type="GO" id="GO:0048471">
    <property type="term" value="C:perinuclear region of cytoplasm"/>
    <property type="evidence" value="ECO:0007669"/>
    <property type="project" value="UniProtKB-SubCell"/>
</dbReference>
<dbReference type="Pfam" id="PF13499">
    <property type="entry name" value="EF-hand_7"/>
    <property type="match status" value="1"/>
</dbReference>
<feature type="domain" description="EF-hand" evidence="13">
    <location>
        <begin position="68"/>
        <end position="103"/>
    </location>
</feature>
<dbReference type="InterPro" id="IPR051111">
    <property type="entry name" value="Ca-binding_regulatory"/>
</dbReference>
<keyword evidence="8" id="KW-1133">Transmembrane helix</keyword>
<protein>
    <recommendedName>
        <fullName evidence="13">EF-hand domain-containing protein</fullName>
    </recommendedName>
</protein>
<keyword evidence="15" id="KW-1185">Reference proteome</keyword>
<dbReference type="OrthoDB" id="418595at2759"/>
<keyword evidence="5" id="KW-0812">Transmembrane</keyword>
<proteinExistence type="predicted"/>
<evidence type="ECO:0000256" key="10">
    <source>
        <dbReference type="ARBA" id="ARBA00023136"/>
    </source>
</evidence>
<comment type="subcellular location">
    <subcellularLocation>
        <location evidence="1">Cell membrane</location>
        <topology evidence="1">Single-pass type IV membrane protein</topology>
    </subcellularLocation>
    <subcellularLocation>
        <location evidence="2">Cytoplasm</location>
        <location evidence="2">Perinuclear region</location>
    </subcellularLocation>
    <subcellularLocation>
        <location evidence="11">Golgi apparatus</location>
        <location evidence="11">trans-Golgi network membrane</location>
        <topology evidence="11">Single-pass type IV membrane protein</topology>
    </subcellularLocation>
</comment>
<dbReference type="PANTHER" id="PTHR46311">
    <property type="entry name" value="CALCIUM-BINDING PROTEIN 8-RELATED"/>
    <property type="match status" value="1"/>
</dbReference>
<feature type="domain" description="EF-hand" evidence="13">
    <location>
        <begin position="104"/>
        <end position="139"/>
    </location>
</feature>
<evidence type="ECO:0000256" key="12">
    <source>
        <dbReference type="ARBA" id="ARBA00038636"/>
    </source>
</evidence>
<accession>A0A8K1CBB2</accession>
<dbReference type="InterPro" id="IPR001751">
    <property type="entry name" value="S100/CaBP7/8-like_CS"/>
</dbReference>
<dbReference type="GO" id="GO:0032588">
    <property type="term" value="C:trans-Golgi network membrane"/>
    <property type="evidence" value="ECO:0007669"/>
    <property type="project" value="TreeGrafter"/>
</dbReference>
<dbReference type="Gene3D" id="1.10.238.10">
    <property type="entry name" value="EF-hand"/>
    <property type="match status" value="1"/>
</dbReference>
<dbReference type="InterPro" id="IPR002048">
    <property type="entry name" value="EF_hand_dom"/>
</dbReference>
<evidence type="ECO:0000256" key="7">
    <source>
        <dbReference type="ARBA" id="ARBA00022837"/>
    </source>
</evidence>
<dbReference type="SMART" id="SM00054">
    <property type="entry name" value="EFh"/>
    <property type="match status" value="2"/>
</dbReference>
<evidence type="ECO:0000256" key="3">
    <source>
        <dbReference type="ARBA" id="ARBA00022475"/>
    </source>
</evidence>
<dbReference type="PROSITE" id="PS50222">
    <property type="entry name" value="EF_HAND_2"/>
    <property type="match status" value="2"/>
</dbReference>
<dbReference type="EMBL" id="SPLM01000109">
    <property type="protein sequence ID" value="TMW59513.1"/>
    <property type="molecule type" value="Genomic_DNA"/>
</dbReference>
<comment type="subunit">
    <text evidence="12">Interacts with PI4KB. This binding competes with FREQ/NCS1 binding in a calcium-dependent manner.</text>
</comment>
<dbReference type="AlphaFoldDB" id="A0A8K1CBB2"/>
<dbReference type="PROSITE" id="PS00018">
    <property type="entry name" value="EF_HAND_1"/>
    <property type="match status" value="2"/>
</dbReference>
<reference evidence="14" key="1">
    <citation type="submission" date="2019-03" db="EMBL/GenBank/DDBJ databases">
        <title>Long read genome sequence of the mycoparasitic Pythium oligandrum ATCC 38472 isolated from sugarbeet rhizosphere.</title>
        <authorList>
            <person name="Gaulin E."/>
        </authorList>
    </citation>
    <scope>NUCLEOTIDE SEQUENCE</scope>
    <source>
        <strain evidence="14">ATCC 38472_TT</strain>
    </source>
</reference>
<dbReference type="GO" id="GO:0005886">
    <property type="term" value="C:plasma membrane"/>
    <property type="evidence" value="ECO:0007669"/>
    <property type="project" value="UniProtKB-SubCell"/>
</dbReference>
<keyword evidence="6" id="KW-0677">Repeat</keyword>
<dbReference type="Proteomes" id="UP000794436">
    <property type="component" value="Unassembled WGS sequence"/>
</dbReference>
<name>A0A8K1CBB2_PYTOL</name>
<keyword evidence="10" id="KW-0472">Membrane</keyword>
<keyword evidence="3" id="KW-1003">Cell membrane</keyword>
<evidence type="ECO:0000256" key="2">
    <source>
        <dbReference type="ARBA" id="ARBA00004556"/>
    </source>
</evidence>
<evidence type="ECO:0000256" key="8">
    <source>
        <dbReference type="ARBA" id="ARBA00022989"/>
    </source>
</evidence>
<dbReference type="InterPro" id="IPR018247">
    <property type="entry name" value="EF_Hand_1_Ca_BS"/>
</dbReference>
<keyword evidence="4" id="KW-0963">Cytoplasm</keyword>